<comment type="caution">
    <text evidence="2">The sequence shown here is derived from an EMBL/GenBank/DDBJ whole genome shotgun (WGS) entry which is preliminary data.</text>
</comment>
<evidence type="ECO:0000256" key="1">
    <source>
        <dbReference type="SAM" id="MobiDB-lite"/>
    </source>
</evidence>
<accession>A0AAV4MEU4</accession>
<dbReference type="Proteomes" id="UP001054945">
    <property type="component" value="Unassembled WGS sequence"/>
</dbReference>
<keyword evidence="3" id="KW-1185">Reference proteome</keyword>
<dbReference type="EMBL" id="BPLR01002150">
    <property type="protein sequence ID" value="GIX70551.1"/>
    <property type="molecule type" value="Genomic_DNA"/>
</dbReference>
<organism evidence="2 3">
    <name type="scientific">Caerostris extrusa</name>
    <name type="common">Bark spider</name>
    <name type="synonym">Caerostris bankana</name>
    <dbReference type="NCBI Taxonomy" id="172846"/>
    <lineage>
        <taxon>Eukaryota</taxon>
        <taxon>Metazoa</taxon>
        <taxon>Ecdysozoa</taxon>
        <taxon>Arthropoda</taxon>
        <taxon>Chelicerata</taxon>
        <taxon>Arachnida</taxon>
        <taxon>Araneae</taxon>
        <taxon>Araneomorphae</taxon>
        <taxon>Entelegynae</taxon>
        <taxon>Araneoidea</taxon>
        <taxon>Araneidae</taxon>
        <taxon>Caerostris</taxon>
    </lineage>
</organism>
<dbReference type="AlphaFoldDB" id="A0AAV4MEU4"/>
<gene>
    <name evidence="2" type="ORF">CEXT_794031</name>
</gene>
<sequence>MMSAEPDVPLPKKYEVESVPQGNGNRDVRGQAPSLSCYRLLQEGRRQMELLSETGCHWRECSSSYCQETKYQIKKEIGLQCQLSSSFHIAKRLY</sequence>
<name>A0AAV4MEU4_CAEEX</name>
<evidence type="ECO:0000313" key="2">
    <source>
        <dbReference type="EMBL" id="GIX70551.1"/>
    </source>
</evidence>
<reference evidence="2 3" key="1">
    <citation type="submission" date="2021-06" db="EMBL/GenBank/DDBJ databases">
        <title>Caerostris extrusa draft genome.</title>
        <authorList>
            <person name="Kono N."/>
            <person name="Arakawa K."/>
        </authorList>
    </citation>
    <scope>NUCLEOTIDE SEQUENCE [LARGE SCALE GENOMIC DNA]</scope>
</reference>
<proteinExistence type="predicted"/>
<feature type="region of interest" description="Disordered" evidence="1">
    <location>
        <begin position="1"/>
        <end position="30"/>
    </location>
</feature>
<evidence type="ECO:0000313" key="3">
    <source>
        <dbReference type="Proteomes" id="UP001054945"/>
    </source>
</evidence>
<protein>
    <submittedName>
        <fullName evidence="2">Uncharacterized protein</fullName>
    </submittedName>
</protein>